<dbReference type="RefSeq" id="WP_161822427.1">
    <property type="nucleotide sequence ID" value="NZ_LSRS01000005.1"/>
</dbReference>
<evidence type="ECO:0000259" key="1">
    <source>
        <dbReference type="Pfam" id="PF20247"/>
    </source>
</evidence>
<protein>
    <recommendedName>
        <fullName evidence="1">DUF6602 domain-containing protein</fullName>
    </recommendedName>
</protein>
<evidence type="ECO:0000313" key="2">
    <source>
        <dbReference type="EMBL" id="KAF1084323.1"/>
    </source>
</evidence>
<name>A0A9D2WN95_9FIRM</name>
<comment type="caution">
    <text evidence="2">The sequence shown here is derived from an EMBL/GenBank/DDBJ whole genome shotgun (WGS) entry which is preliminary data.</text>
</comment>
<keyword evidence="3" id="KW-1185">Reference proteome</keyword>
<dbReference type="CDD" id="cd21173">
    <property type="entry name" value="NucC-like"/>
    <property type="match status" value="1"/>
</dbReference>
<proteinExistence type="predicted"/>
<dbReference type="Proteomes" id="UP000798488">
    <property type="component" value="Unassembled WGS sequence"/>
</dbReference>
<gene>
    <name evidence="2" type="ORF">SPSYN_02099</name>
</gene>
<organism evidence="2 3">
    <name type="scientific">Sporotomaculum syntrophicum</name>
    <dbReference type="NCBI Taxonomy" id="182264"/>
    <lineage>
        <taxon>Bacteria</taxon>
        <taxon>Bacillati</taxon>
        <taxon>Bacillota</taxon>
        <taxon>Clostridia</taxon>
        <taxon>Eubacteriales</taxon>
        <taxon>Desulfallaceae</taxon>
        <taxon>Sporotomaculum</taxon>
    </lineage>
</organism>
<evidence type="ECO:0000313" key="3">
    <source>
        <dbReference type="Proteomes" id="UP000798488"/>
    </source>
</evidence>
<dbReference type="AlphaFoldDB" id="A0A9D2WN95"/>
<dbReference type="InterPro" id="IPR046537">
    <property type="entry name" value="DUF6602"/>
</dbReference>
<feature type="domain" description="DUF6602" evidence="1">
    <location>
        <begin position="29"/>
        <end position="126"/>
    </location>
</feature>
<reference evidence="2" key="1">
    <citation type="submission" date="2016-02" db="EMBL/GenBank/DDBJ databases">
        <title>Draft Genome Sequence of Sporotomaculum syntrophicum Strain FB, a Syntrophic Benzoate Degrader.</title>
        <authorList>
            <person name="Nobu M.K."/>
            <person name="Narihiro T."/>
            <person name="Qiu Y.-L."/>
            <person name="Ohashi A."/>
            <person name="Liu W.-T."/>
            <person name="Yuji S."/>
        </authorList>
    </citation>
    <scope>NUCLEOTIDE SEQUENCE</scope>
    <source>
        <strain evidence="2">FB</strain>
    </source>
</reference>
<dbReference type="OrthoDB" id="337432at2"/>
<dbReference type="EMBL" id="LSRS01000005">
    <property type="protein sequence ID" value="KAF1084323.1"/>
    <property type="molecule type" value="Genomic_DNA"/>
</dbReference>
<accession>A0A9D2WN95</accession>
<sequence length="317" mass="36140">MQDKHDIHDFLISAQRDIQNEYERILKRAKEDPGTAGDQGEENWATLLRNWLPGYFHIVTKGRILCENGYASPQIDVLVLYPSYPKVLLDKKLYLAGGVAAAFECKTTHKSVHVKEAVETASNIRKNLNKCEGSPYVELNSSIIYGLLAHSHSWKGEKSKPVENIENALWEADQLYVDHPVQQLDFITVSDLATWQAVKVVFMTPKKPYYNDAFEEIYGKNGSGTSSYVVASIGTKQQKDYFSPISVLLAGLFSKLSWKFTDMRELDLYFRKVNMMGFGEGKTRLWPISIYSEGIRNRIYKGQLSNGVAYDEWHCVF</sequence>
<dbReference type="Pfam" id="PF20247">
    <property type="entry name" value="DUF6602"/>
    <property type="match status" value="1"/>
</dbReference>